<evidence type="ECO:0000313" key="1">
    <source>
        <dbReference type="EMBL" id="KNE00869.1"/>
    </source>
</evidence>
<name>A0A0L0P3H8_CANAR</name>
<sequence length="49" mass="6089">MTVIGDIIIYIMVQWWRSEITFIFDGIENYLETLTEVKWLRGFRLMWFN</sequence>
<reference evidence="2" key="1">
    <citation type="journal article" date="2015" name="BMC Genomics">
        <title>Draft genome of a commonly misdiagnosed multidrug resistant pathogen Candida auris.</title>
        <authorList>
            <person name="Chatterjee S."/>
            <person name="Alampalli S.V."/>
            <person name="Nageshan R.K."/>
            <person name="Chettiar S.T."/>
            <person name="Joshi S."/>
            <person name="Tatu U.S."/>
        </authorList>
    </citation>
    <scope>NUCLEOTIDE SEQUENCE [LARGE SCALE GENOMIC DNA]</scope>
    <source>
        <strain evidence="2">6684</strain>
    </source>
</reference>
<organism evidence="1 2">
    <name type="scientific">Candidozyma auris</name>
    <name type="common">Yeast</name>
    <name type="synonym">Candida auris</name>
    <dbReference type="NCBI Taxonomy" id="498019"/>
    <lineage>
        <taxon>Eukaryota</taxon>
        <taxon>Fungi</taxon>
        <taxon>Dikarya</taxon>
        <taxon>Ascomycota</taxon>
        <taxon>Saccharomycotina</taxon>
        <taxon>Pichiomycetes</taxon>
        <taxon>Metschnikowiaceae</taxon>
        <taxon>Candidozyma</taxon>
    </lineage>
</organism>
<comment type="caution">
    <text evidence="1">The sequence shown here is derived from an EMBL/GenBank/DDBJ whole genome shotgun (WGS) entry which is preliminary data.</text>
</comment>
<dbReference type="AlphaFoldDB" id="A0A0L0P3H8"/>
<gene>
    <name evidence="1" type="ORF">QG37_01738</name>
</gene>
<protein>
    <submittedName>
        <fullName evidence="1">Uncharacterized protein</fullName>
    </submittedName>
</protein>
<accession>A0A0L0P3H8</accession>
<dbReference type="EMBL" id="LGST01000016">
    <property type="protein sequence ID" value="KNE00869.1"/>
    <property type="molecule type" value="Genomic_DNA"/>
</dbReference>
<dbReference type="VEuPathDB" id="FungiDB:QG37_01738"/>
<evidence type="ECO:0000313" key="2">
    <source>
        <dbReference type="Proteomes" id="UP000037122"/>
    </source>
</evidence>
<proteinExistence type="predicted"/>
<dbReference type="Proteomes" id="UP000037122">
    <property type="component" value="Unassembled WGS sequence"/>
</dbReference>